<gene>
    <name evidence="2" type="ORF">ACFFK8_12065</name>
</gene>
<accession>A0ABV5ZMA0</accession>
<keyword evidence="3" id="KW-1185">Reference proteome</keyword>
<reference evidence="2 3" key="1">
    <citation type="submission" date="2024-09" db="EMBL/GenBank/DDBJ databases">
        <authorList>
            <person name="Sun Q."/>
            <person name="Mori K."/>
        </authorList>
    </citation>
    <scope>NUCLEOTIDE SEQUENCE [LARGE SCALE GENOMIC DNA]</scope>
    <source>
        <strain evidence="2 3">ATCC 51272</strain>
    </source>
</reference>
<dbReference type="Proteomes" id="UP001589688">
    <property type="component" value="Unassembled WGS sequence"/>
</dbReference>
<dbReference type="EMBL" id="JBHLZF010000002">
    <property type="protein sequence ID" value="MFB9898508.1"/>
    <property type="molecule type" value="Genomic_DNA"/>
</dbReference>
<comment type="caution">
    <text evidence="2">The sequence shown here is derived from an EMBL/GenBank/DDBJ whole genome shotgun (WGS) entry which is preliminary data.</text>
</comment>
<sequence>MNLKSMAAGLALCLLPGIAGAQDEIPTHEIMVSVGTGTTNLGWDTGNNYDAAYWTRYEDPLLNYRWSSVYDKGTVQLPCFGLSYRKDFGRKHRLAYGFNVAYEPKHGSWKHRLTDETVYRMKDNYLSVLPMVRLYYKRRPGFRMYGELGVGGALNVWQNGGEPDSHGRVLLTGQLTYLGFQWGHLLFGSVELGFGSLGLLRVGTGYRF</sequence>
<evidence type="ECO:0008006" key="4">
    <source>
        <dbReference type="Google" id="ProtNLM"/>
    </source>
</evidence>
<organism evidence="2 3">
    <name type="scientific">Hallella seregens ATCC 51272</name>
    <dbReference type="NCBI Taxonomy" id="1336250"/>
    <lineage>
        <taxon>Bacteria</taxon>
        <taxon>Pseudomonadati</taxon>
        <taxon>Bacteroidota</taxon>
        <taxon>Bacteroidia</taxon>
        <taxon>Bacteroidales</taxon>
        <taxon>Prevotellaceae</taxon>
        <taxon>Hallella</taxon>
    </lineage>
</organism>
<keyword evidence="1" id="KW-0732">Signal</keyword>
<feature type="chain" id="PRO_5045101045" description="Outer membrane protein beta-barrel domain-containing protein" evidence="1">
    <location>
        <begin position="22"/>
        <end position="208"/>
    </location>
</feature>
<evidence type="ECO:0000313" key="3">
    <source>
        <dbReference type="Proteomes" id="UP001589688"/>
    </source>
</evidence>
<dbReference type="RefSeq" id="WP_005844999.1">
    <property type="nucleotide sequence ID" value="NZ_JADU01000007.1"/>
</dbReference>
<evidence type="ECO:0000256" key="1">
    <source>
        <dbReference type="SAM" id="SignalP"/>
    </source>
</evidence>
<protein>
    <recommendedName>
        <fullName evidence="4">Outer membrane protein beta-barrel domain-containing protein</fullName>
    </recommendedName>
</protein>
<proteinExistence type="predicted"/>
<evidence type="ECO:0000313" key="2">
    <source>
        <dbReference type="EMBL" id="MFB9898508.1"/>
    </source>
</evidence>
<name>A0ABV5ZMA0_9BACT</name>
<feature type="signal peptide" evidence="1">
    <location>
        <begin position="1"/>
        <end position="21"/>
    </location>
</feature>